<evidence type="ECO:0000313" key="2">
    <source>
        <dbReference type="EMBL" id="CAH2220550.1"/>
    </source>
</evidence>
<protein>
    <submittedName>
        <fullName evidence="2">Jg22353 protein</fullName>
    </submittedName>
</protein>
<accession>A0A8S4QTJ0</accession>
<evidence type="ECO:0000256" key="1">
    <source>
        <dbReference type="SAM" id="MobiDB-lite"/>
    </source>
</evidence>
<name>A0A8S4QTJ0_9NEOP</name>
<gene>
    <name evidence="2" type="primary">jg22353</name>
    <name evidence="2" type="ORF">PAEG_LOCUS6607</name>
</gene>
<feature type="compositionally biased region" description="Basic and acidic residues" evidence="1">
    <location>
        <begin position="120"/>
        <end position="130"/>
    </location>
</feature>
<dbReference type="AlphaFoldDB" id="A0A8S4QTJ0"/>
<dbReference type="EMBL" id="CAKXAJ010020144">
    <property type="protein sequence ID" value="CAH2220550.1"/>
    <property type="molecule type" value="Genomic_DNA"/>
</dbReference>
<feature type="region of interest" description="Disordered" evidence="1">
    <location>
        <begin position="103"/>
        <end position="135"/>
    </location>
</feature>
<organism evidence="2 3">
    <name type="scientific">Pararge aegeria aegeria</name>
    <dbReference type="NCBI Taxonomy" id="348720"/>
    <lineage>
        <taxon>Eukaryota</taxon>
        <taxon>Metazoa</taxon>
        <taxon>Ecdysozoa</taxon>
        <taxon>Arthropoda</taxon>
        <taxon>Hexapoda</taxon>
        <taxon>Insecta</taxon>
        <taxon>Pterygota</taxon>
        <taxon>Neoptera</taxon>
        <taxon>Endopterygota</taxon>
        <taxon>Lepidoptera</taxon>
        <taxon>Glossata</taxon>
        <taxon>Ditrysia</taxon>
        <taxon>Papilionoidea</taxon>
        <taxon>Nymphalidae</taxon>
        <taxon>Satyrinae</taxon>
        <taxon>Satyrini</taxon>
        <taxon>Parargina</taxon>
        <taxon>Pararge</taxon>
    </lineage>
</organism>
<evidence type="ECO:0000313" key="3">
    <source>
        <dbReference type="Proteomes" id="UP000838756"/>
    </source>
</evidence>
<sequence>MAPVNPQMQYHHMPQQMNPHCSTGAVPNRYMHNNMQPAYPVHVPNPQMPCMMMGQPFYGGFYVYPQMEPRVPYVHQGYIQQQMPNTQPLGLSNRNYEEACKVTMPPKAGTSGNGSKRREKITEYREKKSDTGGSNVGASNRVYPFRLKYSFCQYFYGNIIIFQS</sequence>
<dbReference type="OrthoDB" id="7788983at2759"/>
<feature type="non-terminal residue" evidence="2">
    <location>
        <position position="1"/>
    </location>
</feature>
<comment type="caution">
    <text evidence="2">The sequence shown here is derived from an EMBL/GenBank/DDBJ whole genome shotgun (WGS) entry which is preliminary data.</text>
</comment>
<dbReference type="Proteomes" id="UP000838756">
    <property type="component" value="Unassembled WGS sequence"/>
</dbReference>
<proteinExistence type="predicted"/>
<reference evidence="2" key="1">
    <citation type="submission" date="2022-03" db="EMBL/GenBank/DDBJ databases">
        <authorList>
            <person name="Lindestad O."/>
        </authorList>
    </citation>
    <scope>NUCLEOTIDE SEQUENCE</scope>
</reference>
<keyword evidence="3" id="KW-1185">Reference proteome</keyword>